<dbReference type="Proteomes" id="UP000799118">
    <property type="component" value="Unassembled WGS sequence"/>
</dbReference>
<evidence type="ECO:0000256" key="1">
    <source>
        <dbReference type="SAM" id="MobiDB-lite"/>
    </source>
</evidence>
<evidence type="ECO:0000313" key="2">
    <source>
        <dbReference type="EMBL" id="KAE9403567.1"/>
    </source>
</evidence>
<keyword evidence="3" id="KW-1185">Reference proteome</keyword>
<organism evidence="2 3">
    <name type="scientific">Gymnopus androsaceus JB14</name>
    <dbReference type="NCBI Taxonomy" id="1447944"/>
    <lineage>
        <taxon>Eukaryota</taxon>
        <taxon>Fungi</taxon>
        <taxon>Dikarya</taxon>
        <taxon>Basidiomycota</taxon>
        <taxon>Agaricomycotina</taxon>
        <taxon>Agaricomycetes</taxon>
        <taxon>Agaricomycetidae</taxon>
        <taxon>Agaricales</taxon>
        <taxon>Marasmiineae</taxon>
        <taxon>Omphalotaceae</taxon>
        <taxon>Gymnopus</taxon>
    </lineage>
</organism>
<accession>A0A6A4I336</accession>
<feature type="non-terminal residue" evidence="2">
    <location>
        <position position="1"/>
    </location>
</feature>
<reference evidence="2" key="1">
    <citation type="journal article" date="2019" name="Environ. Microbiol.">
        <title>Fungal ecological strategies reflected in gene transcription - a case study of two litter decomposers.</title>
        <authorList>
            <person name="Barbi F."/>
            <person name="Kohler A."/>
            <person name="Barry K."/>
            <person name="Baskaran P."/>
            <person name="Daum C."/>
            <person name="Fauchery L."/>
            <person name="Ihrmark K."/>
            <person name="Kuo A."/>
            <person name="LaButti K."/>
            <person name="Lipzen A."/>
            <person name="Morin E."/>
            <person name="Grigoriev I.V."/>
            <person name="Henrissat B."/>
            <person name="Lindahl B."/>
            <person name="Martin F."/>
        </authorList>
    </citation>
    <scope>NUCLEOTIDE SEQUENCE</scope>
    <source>
        <strain evidence="2">JB14</strain>
    </source>
</reference>
<evidence type="ECO:0008006" key="4">
    <source>
        <dbReference type="Google" id="ProtNLM"/>
    </source>
</evidence>
<feature type="region of interest" description="Disordered" evidence="1">
    <location>
        <begin position="1"/>
        <end position="49"/>
    </location>
</feature>
<evidence type="ECO:0000313" key="3">
    <source>
        <dbReference type="Proteomes" id="UP000799118"/>
    </source>
</evidence>
<name>A0A6A4I336_9AGAR</name>
<proteinExistence type="predicted"/>
<dbReference type="AlphaFoldDB" id="A0A6A4I336"/>
<sequence>PLSLPKRPSTAPSPSPRGVGSTLLVPLSPESTGFDHEQGLGHGHTNLHGKKKRKLVVNGVTSNDAYQAVKSWCESFGEVRKIETRKDGSLVVDWKRRSVSDTVCRVQATVFIQGAGSVGLSW</sequence>
<dbReference type="OrthoDB" id="3071736at2759"/>
<gene>
    <name evidence="2" type="ORF">BT96DRAFT_772833</name>
</gene>
<feature type="non-terminal residue" evidence="2">
    <location>
        <position position="122"/>
    </location>
</feature>
<protein>
    <recommendedName>
        <fullName evidence="4">RRM domain-containing protein</fullName>
    </recommendedName>
</protein>
<dbReference type="EMBL" id="ML769424">
    <property type="protein sequence ID" value="KAE9403567.1"/>
    <property type="molecule type" value="Genomic_DNA"/>
</dbReference>